<name>A0A139XFI9_9CYAN</name>
<reference evidence="1 2" key="1">
    <citation type="journal article" date="2013" name="Genome Biol. Evol.">
        <title>Genomes of Stigonematalean cyanobacteria (subsection V) and the evolution of oxygenic photosynthesis from prokaryotes to plastids.</title>
        <authorList>
            <person name="Dagan T."/>
            <person name="Roettger M."/>
            <person name="Stucken K."/>
            <person name="Landan G."/>
            <person name="Koch R."/>
            <person name="Major P."/>
            <person name="Gould S.B."/>
            <person name="Goremykin V.V."/>
            <person name="Rippka R."/>
            <person name="Tandeau de Marsac N."/>
            <person name="Gugger M."/>
            <person name="Lockhart P.J."/>
            <person name="Allen J.F."/>
            <person name="Brune I."/>
            <person name="Maus I."/>
            <person name="Puhler A."/>
            <person name="Martin W.F."/>
        </authorList>
    </citation>
    <scope>NUCLEOTIDE SEQUENCE [LARGE SCALE GENOMIC DNA]</scope>
    <source>
        <strain evidence="1 2">PCC 7110</strain>
    </source>
</reference>
<keyword evidence="2" id="KW-1185">Reference proteome</keyword>
<dbReference type="AlphaFoldDB" id="A0A139XFI9"/>
<evidence type="ECO:0000313" key="2">
    <source>
        <dbReference type="Proteomes" id="UP000076925"/>
    </source>
</evidence>
<evidence type="ECO:0000313" key="1">
    <source>
        <dbReference type="EMBL" id="KYC43460.1"/>
    </source>
</evidence>
<comment type="caution">
    <text evidence="1">The sequence shown here is derived from an EMBL/GenBank/DDBJ whole genome shotgun (WGS) entry which is preliminary data.</text>
</comment>
<organism evidence="1 2">
    <name type="scientific">Scytonema hofmannii PCC 7110</name>
    <dbReference type="NCBI Taxonomy" id="128403"/>
    <lineage>
        <taxon>Bacteria</taxon>
        <taxon>Bacillati</taxon>
        <taxon>Cyanobacteriota</taxon>
        <taxon>Cyanophyceae</taxon>
        <taxon>Nostocales</taxon>
        <taxon>Scytonemataceae</taxon>
        <taxon>Scytonema</taxon>
    </lineage>
</organism>
<gene>
    <name evidence="1" type="ORF">WA1_11070</name>
</gene>
<sequence length="63" mass="7318">MTFQKKNKLGAKPIYAQPVDSKVIAFRGRVGQIEKLKKVDNWQERLRDYVDQLIAEIESGQIE</sequence>
<protein>
    <submittedName>
        <fullName evidence="1">Uncharacterized protein</fullName>
    </submittedName>
</protein>
<dbReference type="Proteomes" id="UP000076925">
    <property type="component" value="Unassembled WGS sequence"/>
</dbReference>
<dbReference type="STRING" id="128403.WA1_11070"/>
<proteinExistence type="predicted"/>
<accession>A0A139XFI9</accession>
<dbReference type="RefSeq" id="WP_017748416.1">
    <property type="nucleotide sequence ID" value="NZ_KQ976354.1"/>
</dbReference>
<dbReference type="OrthoDB" id="515847at2"/>
<dbReference type="EMBL" id="ANNX02000014">
    <property type="protein sequence ID" value="KYC43460.1"/>
    <property type="molecule type" value="Genomic_DNA"/>
</dbReference>